<feature type="domain" description="MDMPI C-terminal" evidence="1">
    <location>
        <begin position="150"/>
        <end position="238"/>
    </location>
</feature>
<keyword evidence="4" id="KW-1185">Reference proteome</keyword>
<protein>
    <submittedName>
        <fullName evidence="3">TIGR03083 family protein</fullName>
    </submittedName>
</protein>
<name>A0A1G7X457_9PSEU</name>
<dbReference type="OrthoDB" id="3671213at2"/>
<dbReference type="GO" id="GO:0005886">
    <property type="term" value="C:plasma membrane"/>
    <property type="evidence" value="ECO:0007669"/>
    <property type="project" value="TreeGrafter"/>
</dbReference>
<dbReference type="NCBIfam" id="TIGR03083">
    <property type="entry name" value="maleylpyruvate isomerase family mycothiol-dependent enzyme"/>
    <property type="match status" value="1"/>
</dbReference>
<feature type="domain" description="Mycothiol-dependent maleylpyruvate isomerase metal-binding" evidence="2">
    <location>
        <begin position="11"/>
        <end position="138"/>
    </location>
</feature>
<reference evidence="4" key="1">
    <citation type="submission" date="2016-10" db="EMBL/GenBank/DDBJ databases">
        <authorList>
            <person name="Varghese N."/>
            <person name="Submissions S."/>
        </authorList>
    </citation>
    <scope>NUCLEOTIDE SEQUENCE [LARGE SCALE GENOMIC DNA]</scope>
    <source>
        <strain evidence="4">CGMCC 4.3506</strain>
    </source>
</reference>
<evidence type="ECO:0000313" key="4">
    <source>
        <dbReference type="Proteomes" id="UP000199623"/>
    </source>
</evidence>
<evidence type="ECO:0000313" key="3">
    <source>
        <dbReference type="EMBL" id="SDG78988.1"/>
    </source>
</evidence>
<dbReference type="PANTHER" id="PTHR40758:SF1">
    <property type="entry name" value="CONSERVED PROTEIN"/>
    <property type="match status" value="1"/>
</dbReference>
<dbReference type="InterPro" id="IPR024344">
    <property type="entry name" value="MDMPI_metal-binding"/>
</dbReference>
<dbReference type="RefSeq" id="WP_090053577.1">
    <property type="nucleotide sequence ID" value="NZ_FNCC01000011.1"/>
</dbReference>
<dbReference type="InterPro" id="IPR034660">
    <property type="entry name" value="DinB/YfiT-like"/>
</dbReference>
<gene>
    <name evidence="3" type="ORF">SAMN05216553_111254</name>
</gene>
<dbReference type="STRING" id="200378.SAMN05216553_111254"/>
<dbReference type="Gene3D" id="1.20.120.450">
    <property type="entry name" value="dinb family like domain"/>
    <property type="match status" value="1"/>
</dbReference>
<dbReference type="Pfam" id="PF07398">
    <property type="entry name" value="MDMPI_C"/>
    <property type="match status" value="1"/>
</dbReference>
<dbReference type="GO" id="GO:0046872">
    <property type="term" value="F:metal ion binding"/>
    <property type="evidence" value="ECO:0007669"/>
    <property type="project" value="InterPro"/>
</dbReference>
<dbReference type="InterPro" id="IPR017517">
    <property type="entry name" value="Maleyloyr_isom"/>
</dbReference>
<organism evidence="3 4">
    <name type="scientific">Lentzea fradiae</name>
    <dbReference type="NCBI Taxonomy" id="200378"/>
    <lineage>
        <taxon>Bacteria</taxon>
        <taxon>Bacillati</taxon>
        <taxon>Actinomycetota</taxon>
        <taxon>Actinomycetes</taxon>
        <taxon>Pseudonocardiales</taxon>
        <taxon>Pseudonocardiaceae</taxon>
        <taxon>Lentzea</taxon>
    </lineage>
</organism>
<evidence type="ECO:0000259" key="1">
    <source>
        <dbReference type="Pfam" id="PF07398"/>
    </source>
</evidence>
<evidence type="ECO:0000259" key="2">
    <source>
        <dbReference type="Pfam" id="PF11716"/>
    </source>
</evidence>
<dbReference type="PANTHER" id="PTHR40758">
    <property type="entry name" value="CONSERVED PROTEIN"/>
    <property type="match status" value="1"/>
</dbReference>
<accession>A0A1G7X457</accession>
<dbReference type="InterPro" id="IPR010872">
    <property type="entry name" value="MDMPI_C-term_domain"/>
</dbReference>
<dbReference type="AlphaFoldDB" id="A0A1G7X457"/>
<dbReference type="SUPFAM" id="SSF109854">
    <property type="entry name" value="DinB/YfiT-like putative metalloenzymes"/>
    <property type="match status" value="1"/>
</dbReference>
<dbReference type="Proteomes" id="UP000199623">
    <property type="component" value="Unassembled WGS sequence"/>
</dbReference>
<sequence>MHTTPGFSDLLRLIDERSAAFRAAVAAAPDLGAQVPTCPDWTLADLVRHIGDGRRTWAATVAAGPADAKAAPEPVPMPEGRDDLLGWLEDATRELLDALEAAGPDRECWGFWTTAPRTAGVVARRQLHEVAAHTYDAQVTIGAPQPVPAEIAVDGVDEFLRMFNTTTDPWPHEPETIRFEAAGRSWWLRLDGEGARLVPRRDASVEAVGTAHDLMLVLYGRLGLDVLEVRGDRGVLERLAAW</sequence>
<dbReference type="Pfam" id="PF11716">
    <property type="entry name" value="MDMPI_N"/>
    <property type="match status" value="1"/>
</dbReference>
<dbReference type="EMBL" id="FNCC01000011">
    <property type="protein sequence ID" value="SDG78988.1"/>
    <property type="molecule type" value="Genomic_DNA"/>
</dbReference>
<proteinExistence type="predicted"/>